<dbReference type="SUPFAM" id="SSF53335">
    <property type="entry name" value="S-adenosyl-L-methionine-dependent methyltransferases"/>
    <property type="match status" value="1"/>
</dbReference>
<proteinExistence type="predicted"/>
<dbReference type="RefSeq" id="WP_207863087.1">
    <property type="nucleotide sequence ID" value="NZ_JAFREP010000050.1"/>
</dbReference>
<protein>
    <submittedName>
        <fullName evidence="3">Class I SAM-dependent methyltransferase</fullName>
    </submittedName>
</protein>
<accession>A0A8J7U6T8</accession>
<dbReference type="GO" id="GO:0008168">
    <property type="term" value="F:methyltransferase activity"/>
    <property type="evidence" value="ECO:0007669"/>
    <property type="project" value="UniProtKB-KW"/>
</dbReference>
<feature type="domain" description="Methyltransferase" evidence="2">
    <location>
        <begin position="49"/>
        <end position="147"/>
    </location>
</feature>
<dbReference type="Pfam" id="PF13649">
    <property type="entry name" value="Methyltransf_25"/>
    <property type="match status" value="1"/>
</dbReference>
<dbReference type="Gene3D" id="3.40.50.150">
    <property type="entry name" value="Vaccinia Virus protein VP39"/>
    <property type="match status" value="1"/>
</dbReference>
<dbReference type="GO" id="GO:0032259">
    <property type="term" value="P:methylation"/>
    <property type="evidence" value="ECO:0007669"/>
    <property type="project" value="UniProtKB-KW"/>
</dbReference>
<keyword evidence="3" id="KW-0489">Methyltransferase</keyword>
<organism evidence="3 4">
    <name type="scientific">Acanthopleuribacter pedis</name>
    <dbReference type="NCBI Taxonomy" id="442870"/>
    <lineage>
        <taxon>Bacteria</taxon>
        <taxon>Pseudomonadati</taxon>
        <taxon>Acidobacteriota</taxon>
        <taxon>Holophagae</taxon>
        <taxon>Acanthopleuribacterales</taxon>
        <taxon>Acanthopleuribacteraceae</taxon>
        <taxon>Acanthopleuribacter</taxon>
    </lineage>
</organism>
<keyword evidence="4" id="KW-1185">Reference proteome</keyword>
<dbReference type="EMBL" id="JAFREP010000050">
    <property type="protein sequence ID" value="MBO1323117.1"/>
    <property type="molecule type" value="Genomic_DNA"/>
</dbReference>
<evidence type="ECO:0000256" key="1">
    <source>
        <dbReference type="ARBA" id="ARBA00022679"/>
    </source>
</evidence>
<keyword evidence="1" id="KW-0808">Transferase</keyword>
<gene>
    <name evidence="3" type="ORF">J3U88_31930</name>
</gene>
<dbReference type="Proteomes" id="UP000664417">
    <property type="component" value="Unassembled WGS sequence"/>
</dbReference>
<reference evidence="3" key="1">
    <citation type="submission" date="2021-03" db="EMBL/GenBank/DDBJ databases">
        <authorList>
            <person name="Wang G."/>
        </authorList>
    </citation>
    <scope>NUCLEOTIDE SEQUENCE</scope>
    <source>
        <strain evidence="3">KCTC 12899</strain>
    </source>
</reference>
<dbReference type="InterPro" id="IPR029063">
    <property type="entry name" value="SAM-dependent_MTases_sf"/>
</dbReference>
<name>A0A8J7U6T8_9BACT</name>
<evidence type="ECO:0000313" key="4">
    <source>
        <dbReference type="Proteomes" id="UP000664417"/>
    </source>
</evidence>
<sequence>MKQTEETKLFDEQHAGRYDREFAAVAPLKDAMHLITRFVLADAPANARVLCVGAGTGAELRYLAALFPDWTFTAVDPTAAMLRRCHEACDKAGILARCRFHEGTLDTLEDETPYDVATSVLVSHFILERSARVAFFAEIARRLRPGGRLVSADICADTAGADFDGLFGVWQNMHRFLGKNEAEVTGMLPMLREKVAILSQEEIAALMVEGGFSQPVPLYQAMMMRAWSARRAGGR</sequence>
<evidence type="ECO:0000313" key="3">
    <source>
        <dbReference type="EMBL" id="MBO1323117.1"/>
    </source>
</evidence>
<dbReference type="PANTHER" id="PTHR43861:SF3">
    <property type="entry name" value="PUTATIVE (AFU_ORTHOLOGUE AFUA_2G14390)-RELATED"/>
    <property type="match status" value="1"/>
</dbReference>
<evidence type="ECO:0000259" key="2">
    <source>
        <dbReference type="Pfam" id="PF13649"/>
    </source>
</evidence>
<dbReference type="PANTHER" id="PTHR43861">
    <property type="entry name" value="TRANS-ACONITATE 2-METHYLTRANSFERASE-RELATED"/>
    <property type="match status" value="1"/>
</dbReference>
<comment type="caution">
    <text evidence="3">The sequence shown here is derived from an EMBL/GenBank/DDBJ whole genome shotgun (WGS) entry which is preliminary data.</text>
</comment>
<dbReference type="CDD" id="cd02440">
    <property type="entry name" value="AdoMet_MTases"/>
    <property type="match status" value="1"/>
</dbReference>
<dbReference type="InterPro" id="IPR041698">
    <property type="entry name" value="Methyltransf_25"/>
</dbReference>
<dbReference type="AlphaFoldDB" id="A0A8J7U6T8"/>